<evidence type="ECO:0000256" key="5">
    <source>
        <dbReference type="SAM" id="Phobius"/>
    </source>
</evidence>
<feature type="transmembrane region" description="Helical" evidence="5">
    <location>
        <begin position="70"/>
        <end position="97"/>
    </location>
</feature>
<accession>A0ABQ5USD4</accession>
<reference evidence="6" key="2">
    <citation type="submission" date="2023-01" db="EMBL/GenBank/DDBJ databases">
        <title>Draft genome sequence of Maritalea porphyrae strain NBRC 107169.</title>
        <authorList>
            <person name="Sun Q."/>
            <person name="Mori K."/>
        </authorList>
    </citation>
    <scope>NUCLEOTIDE SEQUENCE</scope>
    <source>
        <strain evidence="6">NBRC 107169</strain>
    </source>
</reference>
<dbReference type="InterPro" id="IPR001129">
    <property type="entry name" value="Membr-assoc_MAPEG"/>
</dbReference>
<keyword evidence="2 5" id="KW-0812">Transmembrane</keyword>
<comment type="caution">
    <text evidence="6">The sequence shown here is derived from an EMBL/GenBank/DDBJ whole genome shotgun (WGS) entry which is preliminary data.</text>
</comment>
<name>A0ABQ5USD4_9HYPH</name>
<dbReference type="Proteomes" id="UP001161405">
    <property type="component" value="Unassembled WGS sequence"/>
</dbReference>
<dbReference type="InterPro" id="IPR023352">
    <property type="entry name" value="MAPEG-like_dom_sf"/>
</dbReference>
<dbReference type="Gene3D" id="1.20.120.550">
    <property type="entry name" value="Membrane associated eicosanoid/glutathione metabolism-like domain"/>
    <property type="match status" value="1"/>
</dbReference>
<dbReference type="EMBL" id="BSNI01000002">
    <property type="protein sequence ID" value="GLQ18103.1"/>
    <property type="molecule type" value="Genomic_DNA"/>
</dbReference>
<dbReference type="SUPFAM" id="SSF161084">
    <property type="entry name" value="MAPEG domain-like"/>
    <property type="match status" value="1"/>
</dbReference>
<dbReference type="Pfam" id="PF01124">
    <property type="entry name" value="MAPEG"/>
    <property type="match status" value="1"/>
</dbReference>
<comment type="subcellular location">
    <subcellularLocation>
        <location evidence="1">Membrane</location>
    </subcellularLocation>
</comment>
<keyword evidence="7" id="KW-1185">Reference proteome</keyword>
<evidence type="ECO:0000256" key="2">
    <source>
        <dbReference type="ARBA" id="ARBA00022692"/>
    </source>
</evidence>
<keyword evidence="4 5" id="KW-0472">Membrane</keyword>
<evidence type="ECO:0000256" key="4">
    <source>
        <dbReference type="ARBA" id="ARBA00023136"/>
    </source>
</evidence>
<evidence type="ECO:0008006" key="8">
    <source>
        <dbReference type="Google" id="ProtNLM"/>
    </source>
</evidence>
<feature type="transmembrane region" description="Helical" evidence="5">
    <location>
        <begin position="117"/>
        <end position="140"/>
    </location>
</feature>
<proteinExistence type="predicted"/>
<evidence type="ECO:0000256" key="3">
    <source>
        <dbReference type="ARBA" id="ARBA00022989"/>
    </source>
</evidence>
<keyword evidence="3 5" id="KW-1133">Transmembrane helix</keyword>
<organism evidence="6 7">
    <name type="scientific">Maritalea porphyrae</name>
    <dbReference type="NCBI Taxonomy" id="880732"/>
    <lineage>
        <taxon>Bacteria</taxon>
        <taxon>Pseudomonadati</taxon>
        <taxon>Pseudomonadota</taxon>
        <taxon>Alphaproteobacteria</taxon>
        <taxon>Hyphomicrobiales</taxon>
        <taxon>Devosiaceae</taxon>
        <taxon>Maritalea</taxon>
    </lineage>
</organism>
<sequence length="141" mass="15756">MTGAEKLLLVAVFAQVFLTFAVLIILGHRRVPLVYGEKIKVADIAIDGDAWPLSAKLASNNFANQFQLPILFYALAAINLATQQTNLWLAILAVLFVISRYIHTAIHITRNRVIRRFLAYVTGMTILAIMWLGFAVQTLML</sequence>
<gene>
    <name evidence="6" type="ORF">GCM10007879_23520</name>
</gene>
<evidence type="ECO:0000313" key="7">
    <source>
        <dbReference type="Proteomes" id="UP001161405"/>
    </source>
</evidence>
<dbReference type="RefSeq" id="WP_284364745.1">
    <property type="nucleotide sequence ID" value="NZ_BSNI01000002.1"/>
</dbReference>
<evidence type="ECO:0000256" key="1">
    <source>
        <dbReference type="ARBA" id="ARBA00004370"/>
    </source>
</evidence>
<evidence type="ECO:0000313" key="6">
    <source>
        <dbReference type="EMBL" id="GLQ18103.1"/>
    </source>
</evidence>
<reference evidence="6" key="1">
    <citation type="journal article" date="2014" name="Int. J. Syst. Evol. Microbiol.">
        <title>Complete genome of a new Firmicutes species belonging to the dominant human colonic microbiota ('Ruminococcus bicirculans') reveals two chromosomes and a selective capacity to utilize plant glucans.</title>
        <authorList>
            <consortium name="NISC Comparative Sequencing Program"/>
            <person name="Wegmann U."/>
            <person name="Louis P."/>
            <person name="Goesmann A."/>
            <person name="Henrissat B."/>
            <person name="Duncan S.H."/>
            <person name="Flint H.J."/>
        </authorList>
    </citation>
    <scope>NUCLEOTIDE SEQUENCE</scope>
    <source>
        <strain evidence="6">NBRC 107169</strain>
    </source>
</reference>
<feature type="transmembrane region" description="Helical" evidence="5">
    <location>
        <begin position="7"/>
        <end position="26"/>
    </location>
</feature>
<protein>
    <recommendedName>
        <fullName evidence="8">MAPEG family protein</fullName>
    </recommendedName>
</protein>